<keyword evidence="4" id="KW-0732">Signal</keyword>
<dbReference type="PROSITE" id="PS00146">
    <property type="entry name" value="BETA_LACTAMASE_A"/>
    <property type="match status" value="1"/>
</dbReference>
<dbReference type="NCBIfam" id="NF033103">
    <property type="entry name" value="bla_class_A"/>
    <property type="match status" value="1"/>
</dbReference>
<feature type="region of interest" description="Disordered" evidence="3">
    <location>
        <begin position="28"/>
        <end position="49"/>
    </location>
</feature>
<feature type="compositionally biased region" description="Pro residues" evidence="3">
    <location>
        <begin position="28"/>
        <end position="44"/>
    </location>
</feature>
<dbReference type="PANTHER" id="PTHR35333">
    <property type="entry name" value="BETA-LACTAMASE"/>
    <property type="match status" value="1"/>
</dbReference>
<dbReference type="InterPro" id="IPR006311">
    <property type="entry name" value="TAT_signal"/>
</dbReference>
<dbReference type="InterPro" id="IPR023650">
    <property type="entry name" value="Beta-lactam_class-A_AS"/>
</dbReference>
<dbReference type="InterPro" id="IPR045155">
    <property type="entry name" value="Beta-lactam_cat"/>
</dbReference>
<evidence type="ECO:0000256" key="2">
    <source>
        <dbReference type="ARBA" id="ARBA00022801"/>
    </source>
</evidence>
<dbReference type="PROSITE" id="PS51318">
    <property type="entry name" value="TAT"/>
    <property type="match status" value="1"/>
</dbReference>
<dbReference type="PROSITE" id="PS51257">
    <property type="entry name" value="PROKAR_LIPOPROTEIN"/>
    <property type="match status" value="1"/>
</dbReference>
<evidence type="ECO:0000313" key="6">
    <source>
        <dbReference type="EMBL" id="MBW0129535.1"/>
    </source>
</evidence>
<name>A0ABS6UBD8_9PSEU</name>
<keyword evidence="7" id="KW-1185">Reference proteome</keyword>
<feature type="signal peptide" evidence="4">
    <location>
        <begin position="1"/>
        <end position="24"/>
    </location>
</feature>
<gene>
    <name evidence="6" type="primary">bla</name>
    <name evidence="6" type="ORF">I4I82_17890</name>
</gene>
<protein>
    <recommendedName>
        <fullName evidence="1">Beta-lactamase</fullName>
    </recommendedName>
</protein>
<dbReference type="InterPro" id="IPR000871">
    <property type="entry name" value="Beta-lactam_class-A"/>
</dbReference>
<dbReference type="Pfam" id="PF13354">
    <property type="entry name" value="Beta-lactamase2"/>
    <property type="match status" value="1"/>
</dbReference>
<evidence type="ECO:0000256" key="1">
    <source>
        <dbReference type="ARBA" id="ARBA00018879"/>
    </source>
</evidence>
<proteinExistence type="predicted"/>
<accession>A0ABS6UBD8</accession>
<evidence type="ECO:0000313" key="7">
    <source>
        <dbReference type="Proteomes" id="UP000694300"/>
    </source>
</evidence>
<evidence type="ECO:0000259" key="5">
    <source>
        <dbReference type="Pfam" id="PF13354"/>
    </source>
</evidence>
<evidence type="ECO:0000256" key="4">
    <source>
        <dbReference type="SAM" id="SignalP"/>
    </source>
</evidence>
<evidence type="ECO:0000256" key="3">
    <source>
        <dbReference type="SAM" id="MobiDB-lite"/>
    </source>
</evidence>
<organism evidence="6 7">
    <name type="scientific">Pseudonocardia oceani</name>
    <dbReference type="NCBI Taxonomy" id="2792013"/>
    <lineage>
        <taxon>Bacteria</taxon>
        <taxon>Bacillati</taxon>
        <taxon>Actinomycetota</taxon>
        <taxon>Actinomycetes</taxon>
        <taxon>Pseudonocardiales</taxon>
        <taxon>Pseudonocardiaceae</taxon>
        <taxon>Pseudonocardia</taxon>
    </lineage>
</organism>
<dbReference type="Proteomes" id="UP000694300">
    <property type="component" value="Unassembled WGS sequence"/>
</dbReference>
<feature type="domain" description="Beta-lactamase class A catalytic" evidence="5">
    <location>
        <begin position="60"/>
        <end position="278"/>
    </location>
</feature>
<dbReference type="EMBL" id="JADQDF010000001">
    <property type="protein sequence ID" value="MBW0129535.1"/>
    <property type="molecule type" value="Genomic_DNA"/>
</dbReference>
<dbReference type="PANTHER" id="PTHR35333:SF3">
    <property type="entry name" value="BETA-LACTAMASE-TYPE TRANSPEPTIDASE FOLD CONTAINING PROTEIN"/>
    <property type="match status" value="1"/>
</dbReference>
<feature type="chain" id="PRO_5045914559" description="Beta-lactamase" evidence="4">
    <location>
        <begin position="25"/>
        <end position="304"/>
    </location>
</feature>
<reference evidence="6 7" key="1">
    <citation type="submission" date="2020-11" db="EMBL/GenBank/DDBJ databases">
        <title>Pseudonocardia abyssalis sp. nov. and Pseudonocardia oceani sp. nov., description and phylogenomic analysis of two novel actinomycetes isolated from the deep Southern Ocean.</title>
        <authorList>
            <person name="Parra J."/>
        </authorList>
    </citation>
    <scope>NUCLEOTIDE SEQUENCE [LARGE SCALE GENOMIC DNA]</scope>
    <source>
        <strain evidence="7">KRD185</strain>
    </source>
</reference>
<sequence>MTTFGRRTLLVGLGAALVGCAAPAPVPTPTPAPAPGPGPTPTPVDPGLDEIERRFGGRLGVYALDTGTGAVVSHRGDERFLLASTGKAFIAAAVLQRASTDPALLDRLVRYDASALIANAPVAEQNLATGMTVAALCEAAITHSDNTAANLLFDLLGGPAAVTAFVRGSGDATTRFDRLEPELNVSTGSDDERDTSTPAAVVATLRAVTLGDGLDPAGRDRLTGWLFANTTGAATIRAGVPAGWRVGDKTGTGGQGERNDIAVLHPPDRAPILLAVYTAPTDPEAEPSDETVAEATRAVVAALA</sequence>
<keyword evidence="2" id="KW-0378">Hydrolase</keyword>
<dbReference type="RefSeq" id="WP_218592996.1">
    <property type="nucleotide sequence ID" value="NZ_JADQDE010000241.1"/>
</dbReference>
<comment type="caution">
    <text evidence="6">The sequence shown here is derived from an EMBL/GenBank/DDBJ whole genome shotgun (WGS) entry which is preliminary data.</text>
</comment>